<gene>
    <name evidence="2" type="ORF">GGR13_002184</name>
</gene>
<dbReference type="EMBL" id="JACHOR010000003">
    <property type="protein sequence ID" value="MBB5746580.1"/>
    <property type="molecule type" value="Genomic_DNA"/>
</dbReference>
<accession>A0A7W9CJ10</accession>
<name>A0A7W9CJ10_9CAUL</name>
<keyword evidence="3" id="KW-1185">Reference proteome</keyword>
<organism evidence="2 3">
    <name type="scientific">Brevundimonas variabilis</name>
    <dbReference type="NCBI Taxonomy" id="74312"/>
    <lineage>
        <taxon>Bacteria</taxon>
        <taxon>Pseudomonadati</taxon>
        <taxon>Pseudomonadota</taxon>
        <taxon>Alphaproteobacteria</taxon>
        <taxon>Caulobacterales</taxon>
        <taxon>Caulobacteraceae</taxon>
        <taxon>Brevundimonas</taxon>
    </lineage>
</organism>
<reference evidence="2 3" key="1">
    <citation type="submission" date="2020-08" db="EMBL/GenBank/DDBJ databases">
        <title>Genomic Encyclopedia of Type Strains, Phase IV (KMG-IV): sequencing the most valuable type-strain genomes for metagenomic binning, comparative biology and taxonomic classification.</title>
        <authorList>
            <person name="Goeker M."/>
        </authorList>
    </citation>
    <scope>NUCLEOTIDE SEQUENCE [LARGE SCALE GENOMIC DNA]</scope>
    <source>
        <strain evidence="2 3">DSM 4737</strain>
    </source>
</reference>
<evidence type="ECO:0000313" key="2">
    <source>
        <dbReference type="EMBL" id="MBB5746580.1"/>
    </source>
</evidence>
<feature type="compositionally biased region" description="Basic and acidic residues" evidence="1">
    <location>
        <begin position="11"/>
        <end position="20"/>
    </location>
</feature>
<dbReference type="AlphaFoldDB" id="A0A7W9CJ10"/>
<feature type="region of interest" description="Disordered" evidence="1">
    <location>
        <begin position="1"/>
        <end position="20"/>
    </location>
</feature>
<evidence type="ECO:0000256" key="1">
    <source>
        <dbReference type="SAM" id="MobiDB-lite"/>
    </source>
</evidence>
<sequence>MVEPHQAIGGDGEHPAPEKGRSLLKRPFRQYLCGVGADAGGVVGIAGHGCDGSTERHGGRHSLRPEAGLFVGQEGRVGPIAPLLQTGVDGDIHHLGQGAEAAVLFPIVDQEPEVGRAGSQIGQAVAINRVIESLRIRNSLRRDEPPALRGRQIHETHDRRLRASCGSSRLGDRGRCAVV</sequence>
<dbReference type="Proteomes" id="UP000545037">
    <property type="component" value="Unassembled WGS sequence"/>
</dbReference>
<comment type="caution">
    <text evidence="2">The sequence shown here is derived from an EMBL/GenBank/DDBJ whole genome shotgun (WGS) entry which is preliminary data.</text>
</comment>
<proteinExistence type="predicted"/>
<dbReference type="RefSeq" id="WP_183213531.1">
    <property type="nucleotide sequence ID" value="NZ_JACHOR010000003.1"/>
</dbReference>
<protein>
    <submittedName>
        <fullName evidence="2">Uncharacterized protein</fullName>
    </submittedName>
</protein>
<evidence type="ECO:0000313" key="3">
    <source>
        <dbReference type="Proteomes" id="UP000545037"/>
    </source>
</evidence>